<organism evidence="6 7">
    <name type="scientific">Dyella monticola</name>
    <dbReference type="NCBI Taxonomy" id="1927958"/>
    <lineage>
        <taxon>Bacteria</taxon>
        <taxon>Pseudomonadati</taxon>
        <taxon>Pseudomonadota</taxon>
        <taxon>Gammaproteobacteria</taxon>
        <taxon>Lysobacterales</taxon>
        <taxon>Rhodanobacteraceae</taxon>
        <taxon>Dyella</taxon>
    </lineage>
</organism>
<dbReference type="InterPro" id="IPR025743">
    <property type="entry name" value="TssM1_N"/>
</dbReference>
<feature type="transmembrane region" description="Helical" evidence="1">
    <location>
        <begin position="7"/>
        <end position="27"/>
    </location>
</feature>
<dbReference type="Pfam" id="PF21070">
    <property type="entry name" value="IcmF_helical"/>
    <property type="match status" value="1"/>
</dbReference>
<dbReference type="EMBL" id="QRBE01000007">
    <property type="protein sequence ID" value="RDS80883.1"/>
    <property type="molecule type" value="Genomic_DNA"/>
</dbReference>
<evidence type="ECO:0000259" key="5">
    <source>
        <dbReference type="Pfam" id="PF21070"/>
    </source>
</evidence>
<dbReference type="Pfam" id="PF06744">
    <property type="entry name" value="IcmF_C"/>
    <property type="match status" value="1"/>
</dbReference>
<dbReference type="PANTHER" id="PTHR36153">
    <property type="entry name" value="INNER MEMBRANE PROTEIN-RELATED"/>
    <property type="match status" value="1"/>
</dbReference>
<keyword evidence="1" id="KW-0812">Transmembrane</keyword>
<accession>A0A370WXK5</accession>
<dbReference type="Pfam" id="PF14331">
    <property type="entry name" value="IcmF-related_N"/>
    <property type="match status" value="1"/>
</dbReference>
<protein>
    <submittedName>
        <fullName evidence="6">Type VI secretion protein VasK</fullName>
    </submittedName>
</protein>
<dbReference type="InterPro" id="IPR009612">
    <property type="entry name" value="IcmF-rel"/>
</dbReference>
<feature type="domain" description="IcmF-related" evidence="3">
    <location>
        <begin position="400"/>
        <end position="717"/>
    </location>
</feature>
<feature type="domain" description="Type VI secretion system component TssM1 helical" evidence="5">
    <location>
        <begin position="872"/>
        <end position="977"/>
    </location>
</feature>
<dbReference type="AlphaFoldDB" id="A0A370WXK5"/>
<evidence type="ECO:0000256" key="1">
    <source>
        <dbReference type="SAM" id="Phobius"/>
    </source>
</evidence>
<dbReference type="Pfam" id="PF06761">
    <property type="entry name" value="IcmF-related"/>
    <property type="match status" value="1"/>
</dbReference>
<dbReference type="Proteomes" id="UP000254258">
    <property type="component" value="Unassembled WGS sequence"/>
</dbReference>
<dbReference type="InterPro" id="IPR010623">
    <property type="entry name" value="IcmF_C"/>
</dbReference>
<evidence type="ECO:0000259" key="2">
    <source>
        <dbReference type="Pfam" id="PF06744"/>
    </source>
</evidence>
<keyword evidence="1" id="KW-1133">Transmembrane helix</keyword>
<comment type="caution">
    <text evidence="6">The sequence shown here is derived from an EMBL/GenBank/DDBJ whole genome shotgun (WGS) entry which is preliminary data.</text>
</comment>
<feature type="domain" description="Type VI secretion system component TssM1 N-terminal" evidence="4">
    <location>
        <begin position="166"/>
        <end position="223"/>
    </location>
</feature>
<reference evidence="6 7" key="1">
    <citation type="submission" date="2018-07" db="EMBL/GenBank/DDBJ databases">
        <title>Dyella monticola sp. nov. and Dyella psychrodurans sp. nov. isolated from monsoon evergreen broad-leaved forest soil of Dinghu Mountain, China.</title>
        <authorList>
            <person name="Gao Z."/>
            <person name="Qiu L."/>
        </authorList>
    </citation>
    <scope>NUCLEOTIDE SEQUENCE [LARGE SCALE GENOMIC DNA]</scope>
    <source>
        <strain evidence="6 7">4G-K06</strain>
    </source>
</reference>
<keyword evidence="7" id="KW-1185">Reference proteome</keyword>
<feature type="domain" description="Type VI secretion system IcmF C-terminal" evidence="2">
    <location>
        <begin position="981"/>
        <end position="1084"/>
    </location>
</feature>
<evidence type="ECO:0000313" key="7">
    <source>
        <dbReference type="Proteomes" id="UP000254258"/>
    </source>
</evidence>
<name>A0A370WXK5_9GAMM</name>
<dbReference type="PANTHER" id="PTHR36153:SF1">
    <property type="entry name" value="TYPE VI SECRETION SYSTEM COMPONENT TSSM1"/>
    <property type="match status" value="1"/>
</dbReference>
<evidence type="ECO:0000313" key="6">
    <source>
        <dbReference type="EMBL" id="RDS80883.1"/>
    </source>
</evidence>
<dbReference type="InterPro" id="IPR048677">
    <property type="entry name" value="TssM1_hel"/>
</dbReference>
<proteinExistence type="predicted"/>
<sequence>MSTRRLSGYWIVVLSITASLAIAAWYQGTALHVSRAVRVLVVLLIGTITLSCRGPVTAAWRRAARYASHRDSDRHTRDAAARIGASTTSTRMAIARQGHNELATALKVRHGRRWRYRQPWLLLTGEDTTITSLLPSLAENGYLITDDVVVLREPRPIEEPPDASWLQQLARLRRRRPVDGVVLVVPVGAVGSARDASRDAPAFSATLQRIASTLHWSAPIYVLHVGGVHHDQSPVVGCEWAHVGDAEVAQADLWALRNQLAEQGVWDIADHPDDIGYTAAISRLLDVRSAPLANWLAALAARRLLLRGAFFAPGQPKKGERQPLQQLPIWPHLGALARRDRGRRVGFHPITVVSTMILALIGLWTCGMLISGWTNANALRQSQVAVQALDTGHDAARIRALLALQQRISLYEERARHHTPLFTRFGLNHDGVTLDILWQRYAPAARSLLTTPARLALEASLKNLGQMRADALQSHDAQRHGYDQLKTYLMLADPQRVDAPFLATHMTDAFPMVTSMPPGEWQDTSQRLAVFFANHLATHPDWRITPSVALITTARGTLINQIGLANADDTLYRAVMDGVHGKYADVSLPVLLNGTDAQDLFSTAASVPGHYTRAAWDGMIAEAIDKAASERHVQSDWVLTDGNAVAVPESDPSRVDDIKRRLTARYFAEYAAAWQHMLNSIQWQPAPNLNAAIDQLTRLTDAQTSPLIALMKSVQSQAQAGRRTKAIGDELVHRAQSLIGRKDEELASSFANPLDAAFGPLLALMGDSGGATAHDANSTDNTASLNGVSLQSYLTSATTMRLKLQQIGNSPDAQTMARALAQAVFQGKLSDLAQVREQAALTAASLGSAWSGFGDALFARPLDGAWQTILQPAAASLNELWRASLAMPFNSAFDGRYPFYDTNADASFAELGRYVKPSTGLIARFLTVELAGVLTQQGDQWVPNGLAPQTLAFDPTFLAAMQQMSVLGARLYAQGDAGYHFEVMPQPTPNVTRSQLTVDKQQVVYFNQQETWSPIAWPGDGLNGHTALTWQTLDAGVRQAFDETGDWAFLRLLAKAKVKPLDSTRYELTWVQPDAEPLRYVLRTHVGDGPLDLLKLRGFKLPERIFISQEPSSVARNNAGPSTLPLPMELTAP</sequence>
<evidence type="ECO:0000259" key="3">
    <source>
        <dbReference type="Pfam" id="PF06761"/>
    </source>
</evidence>
<feature type="transmembrane region" description="Helical" evidence="1">
    <location>
        <begin position="347"/>
        <end position="373"/>
    </location>
</feature>
<gene>
    <name evidence="6" type="ORF">DWU98_13190</name>
</gene>
<evidence type="ECO:0000259" key="4">
    <source>
        <dbReference type="Pfam" id="PF14331"/>
    </source>
</evidence>
<dbReference type="InterPro" id="IPR053156">
    <property type="entry name" value="T6SS_TssM-like"/>
</dbReference>
<feature type="transmembrane region" description="Helical" evidence="1">
    <location>
        <begin position="39"/>
        <end position="60"/>
    </location>
</feature>
<keyword evidence="1" id="KW-0472">Membrane</keyword>